<evidence type="ECO:0000256" key="3">
    <source>
        <dbReference type="ARBA" id="ARBA00043995"/>
    </source>
</evidence>
<evidence type="ECO:0000256" key="2">
    <source>
        <dbReference type="ARBA" id="ARBA00022679"/>
    </source>
</evidence>
<evidence type="ECO:0000256" key="4">
    <source>
        <dbReference type="ARBA" id="ARBA00044042"/>
    </source>
</evidence>
<comment type="catalytic activity">
    <reaction evidence="5">
        <text>an L-alpha-D-Hep-(1-&gt;5)-[alpha-Kdo-(2-&gt;4)]-alpha-Kdo-(2-&gt;6)-lipid A + ADP-L-glycero-beta-D-manno-heptose = an L-alpha-D-Hep-(1-&gt;3)-L-alpha-D-Hep-(1-&gt;5)-[alpha-Kdo-(2-&gt;4)]-alpha-Kdo-(2-&gt;6)-lipid A + ADP + H(+)</text>
        <dbReference type="Rhea" id="RHEA:74071"/>
        <dbReference type="ChEBI" id="CHEBI:15378"/>
        <dbReference type="ChEBI" id="CHEBI:61506"/>
        <dbReference type="ChEBI" id="CHEBI:193068"/>
        <dbReference type="ChEBI" id="CHEBI:193069"/>
        <dbReference type="ChEBI" id="CHEBI:456216"/>
        <dbReference type="EC" id="2.4.99.24"/>
    </reaction>
</comment>
<dbReference type="Proteomes" id="UP001482513">
    <property type="component" value="Unassembled WGS sequence"/>
</dbReference>
<proteinExistence type="inferred from homology"/>
<evidence type="ECO:0000313" key="7">
    <source>
        <dbReference type="Proteomes" id="UP001482513"/>
    </source>
</evidence>
<evidence type="ECO:0000256" key="5">
    <source>
        <dbReference type="ARBA" id="ARBA00047503"/>
    </source>
</evidence>
<comment type="caution">
    <text evidence="6">The sequence shown here is derived from an EMBL/GenBank/DDBJ whole genome shotgun (WGS) entry which is preliminary data.</text>
</comment>
<keyword evidence="1" id="KW-0328">Glycosyltransferase</keyword>
<dbReference type="EMBL" id="JAMPKX010000011">
    <property type="protein sequence ID" value="MEP0949318.1"/>
    <property type="molecule type" value="Genomic_DNA"/>
</dbReference>
<accession>A0ABV0K975</accession>
<protein>
    <recommendedName>
        <fullName evidence="4">lipopolysaccharide heptosyltransferase II</fullName>
        <ecNumber evidence="4">2.4.99.24</ecNumber>
    </recommendedName>
</protein>
<comment type="similarity">
    <text evidence="3">Belongs to the glycosyltransferase 9 family.</text>
</comment>
<dbReference type="Gene3D" id="3.40.50.2000">
    <property type="entry name" value="Glycogen Phosphorylase B"/>
    <property type="match status" value="2"/>
</dbReference>
<evidence type="ECO:0000256" key="1">
    <source>
        <dbReference type="ARBA" id="ARBA00022676"/>
    </source>
</evidence>
<dbReference type="InterPro" id="IPR002201">
    <property type="entry name" value="Glyco_trans_9"/>
</dbReference>
<sequence>MDWSTAQNILCVRLDSLGDVLMTTPALAAIKATRPDSKLTLMTSASGAALAPQLAMVDDVWVYDAPWLKATAPRQNSQPEQAVIEELRSRQFDAAIIFTVYSQNPLPTAFMAYMADIPLRLAYCRENPYQLLTNTIRDPEPELTRHEVQRQLDLVASVGYRTVDERLQMTVPRSAHQRVSSLLENLGLSSVKPWIVVHPGASAPSRRYPPELFAEVGRSLANQGIAVVFTGTADEGELVESIRNQMATPSHSLVGLLTLAELSALLAAAPLLLSNNTGPVHIAAAVGTPVVDLYALTNLQHTPWQVPHRVLFHDVPCRLCYRSICPEGHHNCLRLVEPAAVVAAVLDLLPLRTLPNKSFLGASSTLALAEVQPA</sequence>
<dbReference type="PANTHER" id="PTHR30160:SF1">
    <property type="entry name" value="LIPOPOLYSACCHARIDE 1,2-N-ACETYLGLUCOSAMINETRANSFERASE-RELATED"/>
    <property type="match status" value="1"/>
</dbReference>
<dbReference type="CDD" id="cd03789">
    <property type="entry name" value="GT9_LPS_heptosyltransferase"/>
    <property type="match status" value="1"/>
</dbReference>
<organism evidence="6 7">
    <name type="scientific">Leptolyngbya subtilissima DQ-A4</name>
    <dbReference type="NCBI Taxonomy" id="2933933"/>
    <lineage>
        <taxon>Bacteria</taxon>
        <taxon>Bacillati</taxon>
        <taxon>Cyanobacteriota</taxon>
        <taxon>Cyanophyceae</taxon>
        <taxon>Leptolyngbyales</taxon>
        <taxon>Leptolyngbyaceae</taxon>
        <taxon>Leptolyngbya group</taxon>
        <taxon>Leptolyngbya</taxon>
    </lineage>
</organism>
<dbReference type="InterPro" id="IPR011910">
    <property type="entry name" value="RfaF"/>
</dbReference>
<keyword evidence="7" id="KW-1185">Reference proteome</keyword>
<dbReference type="PANTHER" id="PTHR30160">
    <property type="entry name" value="TETRAACYLDISACCHARIDE 4'-KINASE-RELATED"/>
    <property type="match status" value="1"/>
</dbReference>
<dbReference type="NCBIfam" id="TIGR02195">
    <property type="entry name" value="heptsyl_trn_II"/>
    <property type="match status" value="1"/>
</dbReference>
<dbReference type="RefSeq" id="WP_190704845.1">
    <property type="nucleotide sequence ID" value="NZ_JAMPKX010000011.1"/>
</dbReference>
<name>A0ABV0K975_9CYAN</name>
<dbReference type="EC" id="2.4.99.24" evidence="4"/>
<dbReference type="Pfam" id="PF01075">
    <property type="entry name" value="Glyco_transf_9"/>
    <property type="match status" value="1"/>
</dbReference>
<gene>
    <name evidence="6" type="primary">waaF</name>
    <name evidence="6" type="ORF">NC992_20730</name>
</gene>
<dbReference type="InterPro" id="IPR051199">
    <property type="entry name" value="LPS_LOS_Heptosyltrfase"/>
</dbReference>
<keyword evidence="2" id="KW-0808">Transferase</keyword>
<evidence type="ECO:0000313" key="6">
    <source>
        <dbReference type="EMBL" id="MEP0949318.1"/>
    </source>
</evidence>
<reference evidence="6 7" key="1">
    <citation type="submission" date="2022-04" db="EMBL/GenBank/DDBJ databases">
        <title>Positive selection, recombination, and allopatry shape intraspecific diversity of widespread and dominant cyanobacteria.</title>
        <authorList>
            <person name="Wei J."/>
            <person name="Shu W."/>
            <person name="Hu C."/>
        </authorList>
    </citation>
    <scope>NUCLEOTIDE SEQUENCE [LARGE SCALE GENOMIC DNA]</scope>
    <source>
        <strain evidence="6 7">DQ-A4</strain>
    </source>
</reference>
<dbReference type="SUPFAM" id="SSF53756">
    <property type="entry name" value="UDP-Glycosyltransferase/glycogen phosphorylase"/>
    <property type="match status" value="1"/>
</dbReference>